<evidence type="ECO:0000256" key="1">
    <source>
        <dbReference type="ARBA" id="ARBA00000274"/>
    </source>
</evidence>
<dbReference type="NCBIfam" id="TIGR00730">
    <property type="entry name" value="Rossman fold protein, TIGR00730 family"/>
    <property type="match status" value="1"/>
</dbReference>
<evidence type="ECO:0000256" key="2">
    <source>
        <dbReference type="ARBA" id="ARBA00006763"/>
    </source>
</evidence>
<accession>A0ABQ0NY74</accession>
<dbReference type="InterPro" id="IPR031100">
    <property type="entry name" value="LOG_fam"/>
</dbReference>
<dbReference type="SUPFAM" id="SSF102405">
    <property type="entry name" value="MCP/YpsA-like"/>
    <property type="match status" value="1"/>
</dbReference>
<dbReference type="InterPro" id="IPR005269">
    <property type="entry name" value="LOG"/>
</dbReference>
<dbReference type="Pfam" id="PF03641">
    <property type="entry name" value="Lysine_decarbox"/>
    <property type="match status" value="1"/>
</dbReference>
<protein>
    <recommendedName>
        <fullName evidence="3">Cytokinin riboside 5'-monophosphate phosphoribohydrolase</fullName>
        <ecNumber evidence="3">3.2.2.n1</ecNumber>
    </recommendedName>
</protein>
<keyword evidence="5" id="KW-1185">Reference proteome</keyword>
<name>A0ABQ0NY74_9PROT</name>
<reference evidence="4" key="1">
    <citation type="submission" date="2013-04" db="EMBL/GenBank/DDBJ databases">
        <title>The genome sequencing project of 58 acetic acid bacteria.</title>
        <authorList>
            <person name="Okamoto-Kainuma A."/>
            <person name="Ishikawa M."/>
            <person name="Umino S."/>
            <person name="Koizumi Y."/>
            <person name="Shiwa Y."/>
            <person name="Yoshikawa H."/>
            <person name="Matsutani M."/>
            <person name="Matsushita K."/>
        </authorList>
    </citation>
    <scope>NUCLEOTIDE SEQUENCE</scope>
    <source>
        <strain evidence="4">DSM 15669</strain>
    </source>
</reference>
<dbReference type="EC" id="3.2.2.n1" evidence="3"/>
<gene>
    <name evidence="4" type="ORF">AA15669_0902</name>
</gene>
<evidence type="ECO:0000313" key="5">
    <source>
        <dbReference type="Proteomes" id="UP001062901"/>
    </source>
</evidence>
<organism evidence="4 5">
    <name type="scientific">Saccharibacter floricola DSM 15669</name>
    <dbReference type="NCBI Taxonomy" id="1123227"/>
    <lineage>
        <taxon>Bacteria</taxon>
        <taxon>Pseudomonadati</taxon>
        <taxon>Pseudomonadota</taxon>
        <taxon>Alphaproteobacteria</taxon>
        <taxon>Acetobacterales</taxon>
        <taxon>Acetobacteraceae</taxon>
        <taxon>Saccharibacter</taxon>
    </lineage>
</organism>
<comment type="similarity">
    <text evidence="2 3">Belongs to the LOG family.</text>
</comment>
<dbReference type="Proteomes" id="UP001062901">
    <property type="component" value="Unassembled WGS sequence"/>
</dbReference>
<dbReference type="PANTHER" id="PTHR31223">
    <property type="entry name" value="LOG FAMILY PROTEIN YJL055W"/>
    <property type="match status" value="1"/>
</dbReference>
<comment type="caution">
    <text evidence="4">The sequence shown here is derived from an EMBL/GenBank/DDBJ whole genome shotgun (WGS) entry which is preliminary data.</text>
</comment>
<dbReference type="PANTHER" id="PTHR31223:SF70">
    <property type="entry name" value="LOG FAMILY PROTEIN YJL055W"/>
    <property type="match status" value="1"/>
</dbReference>
<dbReference type="Gene3D" id="3.40.50.450">
    <property type="match status" value="1"/>
</dbReference>
<evidence type="ECO:0000313" key="4">
    <source>
        <dbReference type="EMBL" id="GBQ06365.1"/>
    </source>
</evidence>
<sequence>MSLKTCSVFCGSRSGHSPRYTEVARTLGEALAHNGLTLVYGGGQAGLMGSVADATLRAGGPVKGIIPSFLEAREVLHAGVTDLDVTEDMPSRKAKLFDLADAYIILPGGFGTLDEFAEVLVNKQLGLHNKPIIILNVEEWANPLLATLQASITQGFAEDHAQQFYSVVESVPAAIELLKKA</sequence>
<comment type="catalytic activity">
    <reaction evidence="1">
        <text>AMP + H2O = D-ribose 5-phosphate + adenine</text>
        <dbReference type="Rhea" id="RHEA:20129"/>
        <dbReference type="ChEBI" id="CHEBI:15377"/>
        <dbReference type="ChEBI" id="CHEBI:16708"/>
        <dbReference type="ChEBI" id="CHEBI:78346"/>
        <dbReference type="ChEBI" id="CHEBI:456215"/>
        <dbReference type="EC" id="3.2.2.4"/>
    </reaction>
</comment>
<proteinExistence type="inferred from homology"/>
<keyword evidence="3" id="KW-0378">Hydrolase</keyword>
<dbReference type="EMBL" id="BAQD01000011">
    <property type="protein sequence ID" value="GBQ06365.1"/>
    <property type="molecule type" value="Genomic_DNA"/>
</dbReference>
<keyword evidence="3" id="KW-0203">Cytokinin biosynthesis</keyword>
<dbReference type="RefSeq" id="WP_018980617.1">
    <property type="nucleotide sequence ID" value="NZ_BAQD01000011.1"/>
</dbReference>
<evidence type="ECO:0000256" key="3">
    <source>
        <dbReference type="RuleBase" id="RU363015"/>
    </source>
</evidence>